<name>A0AAU8B9L7_9CAUD</name>
<dbReference type="EMBL" id="PP511876">
    <property type="protein sequence ID" value="XCD08358.1"/>
    <property type="molecule type" value="Genomic_DNA"/>
</dbReference>
<reference evidence="1" key="1">
    <citation type="submission" date="2024-03" db="EMBL/GenBank/DDBJ databases">
        <title>Diverse circular DNA viruses in blood, oral, and fecal samples of captive lemurs.</title>
        <authorList>
            <person name="Paietta E.N."/>
            <person name="Kraberger S."/>
            <person name="Lund M.C."/>
            <person name="Custer J.M."/>
            <person name="Vargas K.M."/>
            <person name="Ehmke E.E."/>
            <person name="Yoder A.D."/>
            <person name="Varsani A."/>
        </authorList>
    </citation>
    <scope>NUCLEOTIDE SEQUENCE</scope>
    <source>
        <strain evidence="1">Duke_30FF_63</strain>
    </source>
</reference>
<evidence type="ECO:0000313" key="1">
    <source>
        <dbReference type="EMBL" id="XCD08358.1"/>
    </source>
</evidence>
<proteinExistence type="predicted"/>
<organism evidence="1">
    <name type="scientific">Dulem virus 42</name>
    <dbReference type="NCBI Taxonomy" id="3145760"/>
    <lineage>
        <taxon>Viruses</taxon>
        <taxon>Duplodnaviria</taxon>
        <taxon>Heunggongvirae</taxon>
        <taxon>Uroviricota</taxon>
        <taxon>Caudoviricetes</taxon>
    </lineage>
</organism>
<sequence>MRNVDWSKVFPEGYSIRDDKNAAKKKKKYFRKAVEKRAKEAAKSWFIGIYGTKGTEAEINAAFEKWWKGGSLPKGMEISKAENKMLSDKLQRVYFLNQARLSFAIPGKQMMTLNAIDNQIDALRSFRNAIIDAYTIVKKENGKTVITIPETVKDTVVPEEVTQSNGIFDTVKENDGINPVYRSIVSEDMSVDDIQKMLDSDDLILGYGTGVFGH</sequence>
<protein>
    <submittedName>
        <fullName evidence="1">Uncharacterized protein</fullName>
    </submittedName>
</protein>
<accession>A0AAU8B9L7</accession>